<comment type="caution">
    <text evidence="1">The sequence shown here is derived from an EMBL/GenBank/DDBJ whole genome shotgun (WGS) entry which is preliminary data.</text>
</comment>
<gene>
    <name evidence="1" type="ORF">RHMOL_Rhmol11G0216500</name>
</gene>
<protein>
    <submittedName>
        <fullName evidence="1">Uncharacterized protein</fullName>
    </submittedName>
</protein>
<reference evidence="1" key="1">
    <citation type="submission" date="2022-02" db="EMBL/GenBank/DDBJ databases">
        <title>Plant Genome Project.</title>
        <authorList>
            <person name="Zhang R.-G."/>
        </authorList>
    </citation>
    <scope>NUCLEOTIDE SEQUENCE</scope>
    <source>
        <strain evidence="1">AT1</strain>
    </source>
</reference>
<evidence type="ECO:0000313" key="2">
    <source>
        <dbReference type="Proteomes" id="UP001062846"/>
    </source>
</evidence>
<evidence type="ECO:0000313" key="1">
    <source>
        <dbReference type="EMBL" id="KAI8532466.1"/>
    </source>
</evidence>
<organism evidence="1 2">
    <name type="scientific">Rhododendron molle</name>
    <name type="common">Chinese azalea</name>
    <name type="synonym">Azalea mollis</name>
    <dbReference type="NCBI Taxonomy" id="49168"/>
    <lineage>
        <taxon>Eukaryota</taxon>
        <taxon>Viridiplantae</taxon>
        <taxon>Streptophyta</taxon>
        <taxon>Embryophyta</taxon>
        <taxon>Tracheophyta</taxon>
        <taxon>Spermatophyta</taxon>
        <taxon>Magnoliopsida</taxon>
        <taxon>eudicotyledons</taxon>
        <taxon>Gunneridae</taxon>
        <taxon>Pentapetalae</taxon>
        <taxon>asterids</taxon>
        <taxon>Ericales</taxon>
        <taxon>Ericaceae</taxon>
        <taxon>Ericoideae</taxon>
        <taxon>Rhodoreae</taxon>
        <taxon>Rhododendron</taxon>
    </lineage>
</organism>
<dbReference type="Proteomes" id="UP001062846">
    <property type="component" value="Chromosome 11"/>
</dbReference>
<dbReference type="EMBL" id="CM046398">
    <property type="protein sequence ID" value="KAI8532466.1"/>
    <property type="molecule type" value="Genomic_DNA"/>
</dbReference>
<proteinExistence type="predicted"/>
<keyword evidence="2" id="KW-1185">Reference proteome</keyword>
<name>A0ACC0LUS4_RHOML</name>
<accession>A0ACC0LUS4</accession>
<sequence length="158" mass="18157">MKVPECQMRMVEWVWDLYGMGRLLEAVDAKLGMNFDEQELERLMIVGLWCAHPDPNLRPNIRQAIHVLNFHAPLPILPSRQPAAIVFYSSIEHNPHQFWLVILPPWWGVSISSVRFFPHLYLFHNNLHLFLFRATLLLAASSVVSPPSTAEFSPSSMA</sequence>